<evidence type="ECO:0000256" key="5">
    <source>
        <dbReference type="ARBA" id="ARBA00022519"/>
    </source>
</evidence>
<name>A0ABU0F7E5_9HYPH</name>
<feature type="transmembrane region" description="Helical" evidence="11">
    <location>
        <begin position="214"/>
        <end position="238"/>
    </location>
</feature>
<comment type="subcellular location">
    <subcellularLocation>
        <location evidence="1">Cell membrane</location>
        <topology evidence="1">Multi-pass membrane protein</topology>
    </subcellularLocation>
</comment>
<feature type="transmembrane region" description="Helical" evidence="11">
    <location>
        <begin position="135"/>
        <end position="158"/>
    </location>
</feature>
<dbReference type="PANTHER" id="PTHR32196">
    <property type="entry name" value="ABC TRANSPORTER PERMEASE PROTEIN YPHD-RELATED-RELATED"/>
    <property type="match status" value="1"/>
</dbReference>
<evidence type="ECO:0000256" key="2">
    <source>
        <dbReference type="ARBA" id="ARBA00011262"/>
    </source>
</evidence>
<evidence type="ECO:0000256" key="6">
    <source>
        <dbReference type="ARBA" id="ARBA00022692"/>
    </source>
</evidence>
<feature type="transmembrane region" description="Helical" evidence="11">
    <location>
        <begin position="301"/>
        <end position="319"/>
    </location>
</feature>
<sequence length="327" mass="33181">MNKPDMAALVDWLQRHRWIWSAAGVLILWLLLSLMTNRFSLSSLSGVAVSSSFLVLVALGQTAVVTTGRGNIDLSIASVMTLSAYIGLIVIGGADSRLPLGVLAALALGLAVGAVNAALVVLARIPAIIATLATGYVLATATLLANGIIPGFAIAPALRTVATGRVADMPIMVIIALAAVVAAAFLFGGSAYGRQLSAVGQNMRAARLAGVRTGRVVSGAFLLSSVLSSLTGLVLGAYVGGAFLEMGQPYRLQSIGAVVLGGTLIFGGAATAWGTLFGSLLLVLIVTTMQIAGLPPGTQDMVQGVVIIAVLALAGGTAVRRRRIAAK</sequence>
<dbReference type="RefSeq" id="WP_307421764.1">
    <property type="nucleotide sequence ID" value="NZ_JAUSVK010000001.1"/>
</dbReference>
<dbReference type="CDD" id="cd06579">
    <property type="entry name" value="TM_PBP1_transp_AraH_like"/>
    <property type="match status" value="1"/>
</dbReference>
<keyword evidence="13" id="KW-1185">Reference proteome</keyword>
<evidence type="ECO:0000313" key="13">
    <source>
        <dbReference type="Proteomes" id="UP001237448"/>
    </source>
</evidence>
<keyword evidence="8 11" id="KW-0472">Membrane</keyword>
<dbReference type="Proteomes" id="UP001237448">
    <property type="component" value="Unassembled WGS sequence"/>
</dbReference>
<evidence type="ECO:0000256" key="4">
    <source>
        <dbReference type="ARBA" id="ARBA00022475"/>
    </source>
</evidence>
<dbReference type="InterPro" id="IPR001851">
    <property type="entry name" value="ABC_transp_permease"/>
</dbReference>
<gene>
    <name evidence="12" type="ORF">J3R73_000329</name>
</gene>
<keyword evidence="7 11" id="KW-1133">Transmembrane helix</keyword>
<evidence type="ECO:0000313" key="12">
    <source>
        <dbReference type="EMBL" id="MDQ0390537.1"/>
    </source>
</evidence>
<evidence type="ECO:0000256" key="3">
    <source>
        <dbReference type="ARBA" id="ARBA00022448"/>
    </source>
</evidence>
<evidence type="ECO:0000256" key="7">
    <source>
        <dbReference type="ARBA" id="ARBA00022989"/>
    </source>
</evidence>
<proteinExistence type="predicted"/>
<keyword evidence="5" id="KW-0997">Cell inner membrane</keyword>
<comment type="subunit">
    <text evidence="2">The complex is composed of two ATP-binding proteins (LsrA), two transmembrane proteins (LsrC and LsrD) and a solute-binding protein (LsrB).</text>
</comment>
<dbReference type="PANTHER" id="PTHR32196:SF29">
    <property type="entry name" value="AUTOINDUCER 2 IMPORT SYSTEM PERMEASE PROTEIN LSRC"/>
    <property type="match status" value="1"/>
</dbReference>
<feature type="transmembrane region" description="Helical" evidence="11">
    <location>
        <begin position="18"/>
        <end position="35"/>
    </location>
</feature>
<organism evidence="12 13">
    <name type="scientific">Labrys monachus</name>
    <dbReference type="NCBI Taxonomy" id="217067"/>
    <lineage>
        <taxon>Bacteria</taxon>
        <taxon>Pseudomonadati</taxon>
        <taxon>Pseudomonadota</taxon>
        <taxon>Alphaproteobacteria</taxon>
        <taxon>Hyphomicrobiales</taxon>
        <taxon>Xanthobacteraceae</taxon>
        <taxon>Labrys</taxon>
    </lineage>
</organism>
<comment type="function">
    <text evidence="9">Part of the ABC transporter complex LsrABCD involved in autoinducer 2 (AI-2) import. Probably responsible for the translocation of the substrate across the membrane.</text>
</comment>
<evidence type="ECO:0000256" key="11">
    <source>
        <dbReference type="SAM" id="Phobius"/>
    </source>
</evidence>
<protein>
    <recommendedName>
        <fullName evidence="10">Autoinducer 2 import system permease protein LsrC</fullName>
    </recommendedName>
</protein>
<evidence type="ECO:0000256" key="10">
    <source>
        <dbReference type="ARBA" id="ARBA00039382"/>
    </source>
</evidence>
<keyword evidence="6 11" id="KW-0812">Transmembrane</keyword>
<evidence type="ECO:0000256" key="9">
    <source>
        <dbReference type="ARBA" id="ARBA00025439"/>
    </source>
</evidence>
<reference evidence="12 13" key="1">
    <citation type="submission" date="2023-07" db="EMBL/GenBank/DDBJ databases">
        <title>Genomic Encyclopedia of Type Strains, Phase IV (KMG-IV): sequencing the most valuable type-strain genomes for metagenomic binning, comparative biology and taxonomic classification.</title>
        <authorList>
            <person name="Goeker M."/>
        </authorList>
    </citation>
    <scope>NUCLEOTIDE SEQUENCE [LARGE SCALE GENOMIC DNA]</scope>
    <source>
        <strain evidence="12 13">DSM 5896</strain>
    </source>
</reference>
<evidence type="ECO:0000256" key="8">
    <source>
        <dbReference type="ARBA" id="ARBA00023136"/>
    </source>
</evidence>
<feature type="transmembrane region" description="Helical" evidence="11">
    <location>
        <begin position="170"/>
        <end position="193"/>
    </location>
</feature>
<keyword evidence="4" id="KW-1003">Cell membrane</keyword>
<feature type="transmembrane region" description="Helical" evidence="11">
    <location>
        <begin position="100"/>
        <end position="123"/>
    </location>
</feature>
<feature type="transmembrane region" description="Helical" evidence="11">
    <location>
        <begin position="41"/>
        <end position="60"/>
    </location>
</feature>
<comment type="caution">
    <text evidence="12">The sequence shown here is derived from an EMBL/GenBank/DDBJ whole genome shotgun (WGS) entry which is preliminary data.</text>
</comment>
<accession>A0ABU0F7E5</accession>
<dbReference type="EMBL" id="JAUSVK010000001">
    <property type="protein sequence ID" value="MDQ0390537.1"/>
    <property type="molecule type" value="Genomic_DNA"/>
</dbReference>
<keyword evidence="3" id="KW-0813">Transport</keyword>
<evidence type="ECO:0000256" key="1">
    <source>
        <dbReference type="ARBA" id="ARBA00004651"/>
    </source>
</evidence>
<dbReference type="Pfam" id="PF02653">
    <property type="entry name" value="BPD_transp_2"/>
    <property type="match status" value="1"/>
</dbReference>
<feature type="transmembrane region" description="Helical" evidence="11">
    <location>
        <begin position="250"/>
        <end position="269"/>
    </location>
</feature>
<feature type="transmembrane region" description="Helical" evidence="11">
    <location>
        <begin position="72"/>
        <end position="94"/>
    </location>
</feature>